<dbReference type="GO" id="GO:0071555">
    <property type="term" value="P:cell wall organization"/>
    <property type="evidence" value="ECO:0007669"/>
    <property type="project" value="UniProtKB-KW"/>
</dbReference>
<dbReference type="SUPFAM" id="SSF54814">
    <property type="entry name" value="Prokaryotic type KH domain (KH-domain type II)"/>
    <property type="match status" value="1"/>
</dbReference>
<evidence type="ECO:0000256" key="1">
    <source>
        <dbReference type="ARBA" id="ARBA00022490"/>
    </source>
</evidence>
<name>A0A1F5H7Z4_9BACT</name>
<comment type="subunit">
    <text evidence="3">Forms a complex with KhpB.</text>
</comment>
<evidence type="ECO:0000256" key="2">
    <source>
        <dbReference type="ARBA" id="ARBA00022884"/>
    </source>
</evidence>
<protein>
    <recommendedName>
        <fullName evidence="3">RNA-binding protein KhpA</fullName>
    </recommendedName>
    <alternativeName>
        <fullName evidence="3">KH-domain protein A</fullName>
    </alternativeName>
</protein>
<dbReference type="Proteomes" id="UP000178393">
    <property type="component" value="Unassembled WGS sequence"/>
</dbReference>
<proteinExistence type="inferred from homology"/>
<dbReference type="GO" id="GO:0009252">
    <property type="term" value="P:peptidoglycan biosynthetic process"/>
    <property type="evidence" value="ECO:0007669"/>
    <property type="project" value="UniProtKB-UniRule"/>
</dbReference>
<dbReference type="InterPro" id="IPR020627">
    <property type="entry name" value="KhpA"/>
</dbReference>
<dbReference type="EMBL" id="MFBH01000013">
    <property type="protein sequence ID" value="OGE00251.1"/>
    <property type="molecule type" value="Genomic_DNA"/>
</dbReference>
<evidence type="ECO:0000313" key="5">
    <source>
        <dbReference type="Proteomes" id="UP000178393"/>
    </source>
</evidence>
<keyword evidence="3" id="KW-0143">Chaperone</keyword>
<dbReference type="InterPro" id="IPR015946">
    <property type="entry name" value="KH_dom-like_a/b"/>
</dbReference>
<comment type="subcellular location">
    <subcellularLocation>
        <location evidence="3">Cytoplasm</location>
    </subcellularLocation>
</comment>
<dbReference type="HAMAP" id="MF_00088">
    <property type="entry name" value="KhpA"/>
    <property type="match status" value="1"/>
</dbReference>
<dbReference type="Pfam" id="PF13083">
    <property type="entry name" value="KH_KhpA-B"/>
    <property type="match status" value="1"/>
</dbReference>
<evidence type="ECO:0000313" key="4">
    <source>
        <dbReference type="EMBL" id="OGE00251.1"/>
    </source>
</evidence>
<accession>A0A1F5H7Z4</accession>
<keyword evidence="3" id="KW-0133">Cell shape</keyword>
<dbReference type="GO" id="GO:0003723">
    <property type="term" value="F:RNA binding"/>
    <property type="evidence" value="ECO:0007669"/>
    <property type="project" value="UniProtKB-UniRule"/>
</dbReference>
<dbReference type="Gene3D" id="3.30.300.20">
    <property type="match status" value="1"/>
</dbReference>
<dbReference type="GO" id="GO:0005737">
    <property type="term" value="C:cytoplasm"/>
    <property type="evidence" value="ECO:0007669"/>
    <property type="project" value="UniProtKB-SubCell"/>
</dbReference>
<keyword evidence="3" id="KW-0961">Cell wall biogenesis/degradation</keyword>
<reference evidence="4 5" key="1">
    <citation type="journal article" date="2016" name="Nat. Commun.">
        <title>Thousands of microbial genomes shed light on interconnected biogeochemical processes in an aquifer system.</title>
        <authorList>
            <person name="Anantharaman K."/>
            <person name="Brown C.T."/>
            <person name="Hug L.A."/>
            <person name="Sharon I."/>
            <person name="Castelle C.J."/>
            <person name="Probst A.J."/>
            <person name="Thomas B.C."/>
            <person name="Singh A."/>
            <person name="Wilkins M.J."/>
            <person name="Karaoz U."/>
            <person name="Brodie E.L."/>
            <person name="Williams K.H."/>
            <person name="Hubbard S.S."/>
            <person name="Banfield J.F."/>
        </authorList>
    </citation>
    <scope>NUCLEOTIDE SEQUENCE [LARGE SCALE GENOMIC DNA]</scope>
</reference>
<dbReference type="PANTHER" id="PTHR34654">
    <property type="entry name" value="UPF0109 PROTEIN SCO5592"/>
    <property type="match status" value="1"/>
</dbReference>
<comment type="caution">
    <text evidence="4">The sequence shown here is derived from an EMBL/GenBank/DDBJ whole genome shotgun (WGS) entry which is preliminary data.</text>
</comment>
<dbReference type="InterPro" id="IPR009019">
    <property type="entry name" value="KH_sf_prok-type"/>
</dbReference>
<dbReference type="GO" id="GO:0008360">
    <property type="term" value="P:regulation of cell shape"/>
    <property type="evidence" value="ECO:0007669"/>
    <property type="project" value="UniProtKB-KW"/>
</dbReference>
<organism evidence="4 5">
    <name type="scientific">Candidatus Curtissbacteria bacterium RIFCSPHIGHO2_12_41_11</name>
    <dbReference type="NCBI Taxonomy" id="1797718"/>
    <lineage>
        <taxon>Bacteria</taxon>
        <taxon>Candidatus Curtissiibacteriota</taxon>
    </lineage>
</organism>
<keyword evidence="2 3" id="KW-0694">RNA-binding</keyword>
<comment type="function">
    <text evidence="3">A probable RNA chaperone. Forms a complex with KhpB which binds to cellular RNA and controls its expression. Plays a role in peptidoglycan (PG) homeostasis and cell length regulation.</text>
</comment>
<evidence type="ECO:0000256" key="3">
    <source>
        <dbReference type="HAMAP-Rule" id="MF_00088"/>
    </source>
</evidence>
<keyword evidence="1 3" id="KW-0963">Cytoplasm</keyword>
<dbReference type="PANTHER" id="PTHR34654:SF1">
    <property type="entry name" value="RNA-BINDING PROTEIN KHPA"/>
    <property type="match status" value="1"/>
</dbReference>
<dbReference type="AlphaFoldDB" id="A0A1F5H7Z4"/>
<comment type="similarity">
    <text evidence="3">Belongs to the KhpA RNA-binding protein family.</text>
</comment>
<sequence length="77" mass="8643">MEDLLNTLIEPLVSDIKKITIKRQEAEGGIKFIVNVPKEDIAKVIGKEGKMVKAIKNLLKIRAVKENKFVALEIEEA</sequence>
<gene>
    <name evidence="3" type="primary">khpA</name>
    <name evidence="4" type="ORF">A2W45_00705</name>
</gene>
<dbReference type="PROSITE" id="PS50084">
    <property type="entry name" value="KH_TYPE_1"/>
    <property type="match status" value="1"/>
</dbReference>